<dbReference type="Proteomes" id="UP000747399">
    <property type="component" value="Unassembled WGS sequence"/>
</dbReference>
<reference evidence="2" key="1">
    <citation type="journal article" date="2021" name="Proc. Natl. Acad. Sci. U.S.A.">
        <title>Three genomes in the algal genus Volvox reveal the fate of a haploid sex-determining region after a transition to homothallism.</title>
        <authorList>
            <person name="Yamamoto K."/>
            <person name="Hamaji T."/>
            <person name="Kawai-Toyooka H."/>
            <person name="Matsuzaki R."/>
            <person name="Takahashi F."/>
            <person name="Nishimura Y."/>
            <person name="Kawachi M."/>
            <person name="Noguchi H."/>
            <person name="Minakuchi Y."/>
            <person name="Umen J.G."/>
            <person name="Toyoda A."/>
            <person name="Nozaki H."/>
        </authorList>
    </citation>
    <scope>NUCLEOTIDE SEQUENCE</scope>
    <source>
        <strain evidence="2">NIES-3780</strain>
    </source>
</reference>
<dbReference type="EMBL" id="BNCO01000014">
    <property type="protein sequence ID" value="GIL53165.1"/>
    <property type="molecule type" value="Genomic_DNA"/>
</dbReference>
<evidence type="ECO:0000313" key="3">
    <source>
        <dbReference type="Proteomes" id="UP000747399"/>
    </source>
</evidence>
<name>A0A8J4F0T8_9CHLO</name>
<dbReference type="AlphaFoldDB" id="A0A8J4F0T8"/>
<feature type="transmembrane region" description="Helical" evidence="1">
    <location>
        <begin position="98"/>
        <end position="122"/>
    </location>
</feature>
<feature type="transmembrane region" description="Helical" evidence="1">
    <location>
        <begin position="203"/>
        <end position="225"/>
    </location>
</feature>
<evidence type="ECO:0000313" key="2">
    <source>
        <dbReference type="EMBL" id="GIL53165.1"/>
    </source>
</evidence>
<keyword evidence="1" id="KW-0812">Transmembrane</keyword>
<dbReference type="PANTHER" id="PTHR34116:SF2">
    <property type="entry name" value="THH1_TOM1_TOM3 DOMAIN-CONTAINING PROTEIN"/>
    <property type="match status" value="1"/>
</dbReference>
<proteinExistence type="predicted"/>
<comment type="caution">
    <text evidence="2">The sequence shown here is derived from an EMBL/GenBank/DDBJ whole genome shotgun (WGS) entry which is preliminary data.</text>
</comment>
<gene>
    <name evidence="2" type="ORF">Vafri_8848</name>
</gene>
<sequence>MPVLSQPVVDGIDWGVVGVAGCLLLVSAVGALLAFRYSSSKRRPVAREFNYLWRVRAFTEVLAAAYALTHLLRLQVLWGPASILQDGGYHATTFCRVYIAATYGVFEPGFMLLALFACLYSVQGRDSAKHPNFNIVLFSAAFSLPSCAAQLVAALFTRIVDLNYSRNRMLGRLFAAYDKSLLQHCDTAAAHGGTAAENCAFCVFPLLSTFVSAAFAAVYLLAFWLVTQRIAATVINKALTRRVRVLQISVTTWIGISLACRGCTVLFRPFDLGFEALRATHVVAVTALVGTLEFFLVLKPVWDTHVADRAVKRMERQGAGCLPQPLLPNPLYPPTELQLLESSASTVRPHGEEDRV</sequence>
<feature type="transmembrane region" description="Helical" evidence="1">
    <location>
        <begin position="245"/>
        <end position="267"/>
    </location>
</feature>
<accession>A0A8J4F0T8</accession>
<feature type="transmembrane region" description="Helical" evidence="1">
    <location>
        <begin position="279"/>
        <end position="298"/>
    </location>
</feature>
<dbReference type="PANTHER" id="PTHR34116">
    <property type="entry name" value="PLASMINOGEN ACTIVATOR INHIBITOR"/>
    <property type="match status" value="1"/>
</dbReference>
<keyword evidence="1" id="KW-1133">Transmembrane helix</keyword>
<protein>
    <submittedName>
        <fullName evidence="2">Uncharacterized protein</fullName>
    </submittedName>
</protein>
<evidence type="ECO:0000256" key="1">
    <source>
        <dbReference type="SAM" id="Phobius"/>
    </source>
</evidence>
<feature type="transmembrane region" description="Helical" evidence="1">
    <location>
        <begin position="12"/>
        <end position="35"/>
    </location>
</feature>
<feature type="transmembrane region" description="Helical" evidence="1">
    <location>
        <begin position="134"/>
        <end position="160"/>
    </location>
</feature>
<keyword evidence="1" id="KW-0472">Membrane</keyword>
<organism evidence="2 3">
    <name type="scientific">Volvox africanus</name>
    <dbReference type="NCBI Taxonomy" id="51714"/>
    <lineage>
        <taxon>Eukaryota</taxon>
        <taxon>Viridiplantae</taxon>
        <taxon>Chlorophyta</taxon>
        <taxon>core chlorophytes</taxon>
        <taxon>Chlorophyceae</taxon>
        <taxon>CS clade</taxon>
        <taxon>Chlamydomonadales</taxon>
        <taxon>Volvocaceae</taxon>
        <taxon>Volvox</taxon>
    </lineage>
</organism>
<feature type="transmembrane region" description="Helical" evidence="1">
    <location>
        <begin position="55"/>
        <end position="78"/>
    </location>
</feature>
<keyword evidence="3" id="KW-1185">Reference proteome</keyword>